<gene>
    <name evidence="1" type="ORF">GMBLW1_29740</name>
</gene>
<dbReference type="InParanoid" id="A0A6C2YHM0"/>
<dbReference type="PROSITE" id="PS51257">
    <property type="entry name" value="PROKAR_LIPOPROTEIN"/>
    <property type="match status" value="1"/>
</dbReference>
<dbReference type="EMBL" id="LR586016">
    <property type="protein sequence ID" value="VIP00986.1"/>
    <property type="molecule type" value="Genomic_DNA"/>
</dbReference>
<keyword evidence="2" id="KW-1185">Reference proteome</keyword>
<reference evidence="1" key="1">
    <citation type="submission" date="2019-04" db="EMBL/GenBank/DDBJ databases">
        <authorList>
            <consortium name="Science for Life Laboratories"/>
        </authorList>
    </citation>
    <scope>NUCLEOTIDE SEQUENCE</scope>
    <source>
        <strain evidence="1">MBLW1</strain>
    </source>
</reference>
<proteinExistence type="predicted"/>
<dbReference type="EMBL" id="LR593887">
    <property type="protein sequence ID" value="VTR97395.1"/>
    <property type="molecule type" value="Genomic_DNA"/>
</dbReference>
<evidence type="ECO:0000313" key="2">
    <source>
        <dbReference type="Proteomes" id="UP000464378"/>
    </source>
</evidence>
<organism evidence="1">
    <name type="scientific">Tuwongella immobilis</name>
    <dbReference type="NCBI Taxonomy" id="692036"/>
    <lineage>
        <taxon>Bacteria</taxon>
        <taxon>Pseudomonadati</taxon>
        <taxon>Planctomycetota</taxon>
        <taxon>Planctomycetia</taxon>
        <taxon>Gemmatales</taxon>
        <taxon>Gemmataceae</taxon>
        <taxon>Tuwongella</taxon>
    </lineage>
</organism>
<protein>
    <submittedName>
        <fullName evidence="1">Uncharacterized protein</fullName>
    </submittedName>
</protein>
<sequence>MRLRFPRIRIGFRMGQLFVMGWIGIGLGCHRETPLTAIEPPLTLESWKTLPISEKYEIDTLERLKLSDPKFQNQRQWDQFTRTVLLPAKRRDLPPATSH</sequence>
<dbReference type="RefSeq" id="WP_162656171.1">
    <property type="nucleotide sequence ID" value="NZ_LR593887.1"/>
</dbReference>
<name>A0A6C2YHM0_9BACT</name>
<dbReference type="KEGG" id="tim:GMBLW1_29740"/>
<dbReference type="AlphaFoldDB" id="A0A6C2YHM0"/>
<dbReference type="Proteomes" id="UP000464378">
    <property type="component" value="Chromosome"/>
</dbReference>
<accession>A0A6C2YHM0</accession>
<evidence type="ECO:0000313" key="1">
    <source>
        <dbReference type="EMBL" id="VIP00986.1"/>
    </source>
</evidence>